<proteinExistence type="inferred from homology"/>
<dbReference type="AlphaFoldDB" id="A0A0B7KRF3"/>
<comment type="cofactor">
    <cofactor evidence="1 7">
        <name>heme</name>
        <dbReference type="ChEBI" id="CHEBI:30413"/>
    </cofactor>
</comment>
<dbReference type="Gene3D" id="1.10.630.10">
    <property type="entry name" value="Cytochrome P450"/>
    <property type="match status" value="1"/>
</dbReference>
<evidence type="ECO:0000256" key="4">
    <source>
        <dbReference type="ARBA" id="ARBA00022723"/>
    </source>
</evidence>
<dbReference type="GO" id="GO:0016705">
    <property type="term" value="F:oxidoreductase activity, acting on paired donors, with incorporation or reduction of molecular oxygen"/>
    <property type="evidence" value="ECO:0007669"/>
    <property type="project" value="InterPro"/>
</dbReference>
<dbReference type="InterPro" id="IPR001128">
    <property type="entry name" value="Cyt_P450"/>
</dbReference>
<keyword evidence="4 7" id="KW-0479">Metal-binding</keyword>
<dbReference type="PANTHER" id="PTHR24304:SF2">
    <property type="entry name" value="24-HYDROXYCHOLESTEROL 7-ALPHA-HYDROXYLASE"/>
    <property type="match status" value="1"/>
</dbReference>
<dbReference type="GO" id="GO:0005506">
    <property type="term" value="F:iron ion binding"/>
    <property type="evidence" value="ECO:0007669"/>
    <property type="project" value="InterPro"/>
</dbReference>
<evidence type="ECO:0000313" key="9">
    <source>
        <dbReference type="EMBL" id="CEO57381.1"/>
    </source>
</evidence>
<feature type="non-terminal residue" evidence="9">
    <location>
        <position position="1"/>
    </location>
</feature>
<keyword evidence="8" id="KW-0560">Oxidoreductase</keyword>
<dbReference type="InterPro" id="IPR050529">
    <property type="entry name" value="CYP450_sterol_14alpha_dmase"/>
</dbReference>
<evidence type="ECO:0000256" key="5">
    <source>
        <dbReference type="ARBA" id="ARBA00023004"/>
    </source>
</evidence>
<dbReference type="PROSITE" id="PS00086">
    <property type="entry name" value="CYTOCHROME_P450"/>
    <property type="match status" value="1"/>
</dbReference>
<keyword evidence="3 7" id="KW-0349">Heme</keyword>
<dbReference type="PRINTS" id="PR00465">
    <property type="entry name" value="EP450IV"/>
</dbReference>
<dbReference type="InterPro" id="IPR017972">
    <property type="entry name" value="Cyt_P450_CS"/>
</dbReference>
<keyword evidence="5 7" id="KW-0408">Iron</keyword>
<evidence type="ECO:0000256" key="3">
    <source>
        <dbReference type="ARBA" id="ARBA00022617"/>
    </source>
</evidence>
<keyword evidence="6 8" id="KW-0503">Monooxygenase</keyword>
<dbReference type="GO" id="GO:0020037">
    <property type="term" value="F:heme binding"/>
    <property type="evidence" value="ECO:0007669"/>
    <property type="project" value="InterPro"/>
</dbReference>
<dbReference type="GO" id="GO:0004497">
    <property type="term" value="F:monooxygenase activity"/>
    <property type="evidence" value="ECO:0007669"/>
    <property type="project" value="UniProtKB-KW"/>
</dbReference>
<dbReference type="InterPro" id="IPR036396">
    <property type="entry name" value="Cyt_P450_sf"/>
</dbReference>
<evidence type="ECO:0000256" key="7">
    <source>
        <dbReference type="PIRSR" id="PIRSR602403-1"/>
    </source>
</evidence>
<sequence length="558" mass="63438">CVLIVGFKSYIGGFRDTKYQTSLSILFHHLLMSDLITGLARPQIVGTIICTVLVAIGSALFHQVLTRTPLPSNAPKQWTKNDWPIVGAWRFYKRRRDMYLEAQRSTKTGNFSFYVGKKLIVGLSGSEGKKTFFDNRELSISQGNADLLTGVPAPESNEFYQLFTKILTTLLKTTNLVSVLDHFKADSRRAFDSLIAAPCARRGQDWGVMNPFDFMQRLIYQLTVRATGAREVAEDPKLLESTLRMISEFEGRASHAKIYFPWLPTINYMIQMLNGIKMYMIFDKIIKDRKKSGKTVDDPFQRLMDDGLSVQDTVAFEIAALVAGLINSTIHAAYLPIYWATNSEWKARIKEEVDGVIAKYRTSEAQSPADVLDTLSLEQWETEFKFIDLSLRESIRLGQPGTAFRKNTTNKNIPIGNTEEVIPPDAYVAYLVDNTGLSEDIYLDPLTFNPRRFEENVTEEMKQPHSYLGWGSGRHICLGMRLAKLEVSMVNAYLVSRFDFELSDEHGNSRSEPLAPINRNLHQFNRPAEPVYLRYRSRVFSDHRYNRGPVVPHVAGDV</sequence>
<dbReference type="PANTHER" id="PTHR24304">
    <property type="entry name" value="CYTOCHROME P450 FAMILY 7"/>
    <property type="match status" value="1"/>
</dbReference>
<dbReference type="InterPro" id="IPR002403">
    <property type="entry name" value="Cyt_P450_E_grp-IV"/>
</dbReference>
<evidence type="ECO:0000256" key="1">
    <source>
        <dbReference type="ARBA" id="ARBA00001971"/>
    </source>
</evidence>
<evidence type="ECO:0000256" key="6">
    <source>
        <dbReference type="ARBA" id="ARBA00023033"/>
    </source>
</evidence>
<name>A0A0B7KRF3_BIOOC</name>
<accession>A0A0B7KRF3</accession>
<comment type="similarity">
    <text evidence="2 8">Belongs to the cytochrome P450 family.</text>
</comment>
<reference evidence="9" key="1">
    <citation type="submission" date="2015-01" db="EMBL/GenBank/DDBJ databases">
        <authorList>
            <person name="Durling Mikael"/>
        </authorList>
    </citation>
    <scope>NUCLEOTIDE SEQUENCE</scope>
</reference>
<gene>
    <name evidence="9" type="ORF">BN869_000013439_1</name>
</gene>
<feature type="binding site" description="axial binding residue" evidence="7">
    <location>
        <position position="477"/>
    </location>
    <ligand>
        <name>heme</name>
        <dbReference type="ChEBI" id="CHEBI:30413"/>
    </ligand>
    <ligandPart>
        <name>Fe</name>
        <dbReference type="ChEBI" id="CHEBI:18248"/>
    </ligandPart>
</feature>
<evidence type="ECO:0000256" key="2">
    <source>
        <dbReference type="ARBA" id="ARBA00010617"/>
    </source>
</evidence>
<organism evidence="9">
    <name type="scientific">Bionectria ochroleuca</name>
    <name type="common">Gliocladium roseum</name>
    <dbReference type="NCBI Taxonomy" id="29856"/>
    <lineage>
        <taxon>Eukaryota</taxon>
        <taxon>Fungi</taxon>
        <taxon>Dikarya</taxon>
        <taxon>Ascomycota</taxon>
        <taxon>Pezizomycotina</taxon>
        <taxon>Sordariomycetes</taxon>
        <taxon>Hypocreomycetidae</taxon>
        <taxon>Hypocreales</taxon>
        <taxon>Bionectriaceae</taxon>
        <taxon>Clonostachys</taxon>
    </lineage>
</organism>
<dbReference type="SUPFAM" id="SSF48264">
    <property type="entry name" value="Cytochrome P450"/>
    <property type="match status" value="1"/>
</dbReference>
<dbReference type="Pfam" id="PF00067">
    <property type="entry name" value="p450"/>
    <property type="match status" value="1"/>
</dbReference>
<dbReference type="EMBL" id="CDPU01000098">
    <property type="protein sequence ID" value="CEO57381.1"/>
    <property type="molecule type" value="Genomic_DNA"/>
</dbReference>
<protein>
    <recommendedName>
        <fullName evidence="10">Cytochrome P450</fullName>
    </recommendedName>
</protein>
<evidence type="ECO:0008006" key="10">
    <source>
        <dbReference type="Google" id="ProtNLM"/>
    </source>
</evidence>
<evidence type="ECO:0000256" key="8">
    <source>
        <dbReference type="RuleBase" id="RU000461"/>
    </source>
</evidence>